<name>A0ABD3QSR7_9STRA</name>
<evidence type="ECO:0000313" key="3">
    <source>
        <dbReference type="EMBL" id="KAL3803455.1"/>
    </source>
</evidence>
<feature type="region of interest" description="Disordered" evidence="1">
    <location>
        <begin position="201"/>
        <end position="269"/>
    </location>
</feature>
<evidence type="ECO:0008006" key="5">
    <source>
        <dbReference type="Google" id="ProtNLM"/>
    </source>
</evidence>
<feature type="compositionally biased region" description="Basic and acidic residues" evidence="1">
    <location>
        <begin position="12"/>
        <end position="22"/>
    </location>
</feature>
<feature type="compositionally biased region" description="Basic residues" evidence="1">
    <location>
        <begin position="1"/>
        <end position="11"/>
    </location>
</feature>
<dbReference type="InterPro" id="IPR053259">
    <property type="entry name" value="Golvesin-related_Golgi"/>
</dbReference>
<keyword evidence="2" id="KW-1133">Transmembrane helix</keyword>
<sequence>MRSMRSNKSKSRGHDPPTHDAPTHSSQTNHQTSIELTTQRKRDLLASVGFLEQDEELPQVQLAGSIRSNKDQHRYQTKEEEYYHEKEERRRRKQQMKNSHRIDFDEFDFHFQDEYIDEEDKHRTEDEDLSDNSDDEYSLNSQGSNTMQSSKSGIRCNIATKLVYVLAMVAAFIYIFGDDSSNKTDEKPIEHEYYSYQGYKDARMPDDDQYGGGSSFQDGVGSSDNSAASSQHGIDVKSNIDTTSSEHDIDTTNSIDTPSTKHETGVPNEESIWQNLSGYADLSEPYNPDEGDIAFFWHVPKCGGTTLQDLMMHCMGMVGANEVGGAYANDNEPLQIVQMENGNRYVNVDVTQVDGIQHALDMGFASSGLADVALSSRFHNVASLFLTNSDQYANTVARGRCFALLRHPVKRAISMFYYLRDATWEHTYSEVYKSMTIEEYAVSQYAEDNWMVRFLTNEMSGILNDGHLDLAKQILQSKCLVGLLEEFPQSVKRFNRYFGWDQTDFQGGPVPMSDRGMCVARVMSKPDNVHEHPNHGEGSEVWVKLMEKNVFDIGLYEHAVELFHSVQVKLVGD</sequence>
<feature type="compositionally biased region" description="Basic and acidic residues" evidence="1">
    <location>
        <begin position="68"/>
        <end position="88"/>
    </location>
</feature>
<feature type="compositionally biased region" description="Polar residues" evidence="1">
    <location>
        <begin position="23"/>
        <end position="37"/>
    </location>
</feature>
<feature type="region of interest" description="Disordered" evidence="1">
    <location>
        <begin position="119"/>
        <end position="151"/>
    </location>
</feature>
<accession>A0ABD3QSR7</accession>
<dbReference type="PANTHER" id="PTHR32301">
    <property type="entry name" value="COUNTIN RECEPTOR CNR3-RELATED"/>
    <property type="match status" value="1"/>
</dbReference>
<keyword evidence="2" id="KW-0472">Membrane</keyword>
<dbReference type="InterPro" id="IPR027417">
    <property type="entry name" value="P-loop_NTPase"/>
</dbReference>
<protein>
    <recommendedName>
        <fullName evidence="5">Sulfotransferase domain-containing protein</fullName>
    </recommendedName>
</protein>
<dbReference type="PANTHER" id="PTHR32301:SF6">
    <property type="entry name" value="GOLVESIN-RELATED"/>
    <property type="match status" value="1"/>
</dbReference>
<evidence type="ECO:0000256" key="1">
    <source>
        <dbReference type="SAM" id="MobiDB-lite"/>
    </source>
</evidence>
<dbReference type="EMBL" id="JALLPJ020000068">
    <property type="protein sequence ID" value="KAL3803455.1"/>
    <property type="molecule type" value="Genomic_DNA"/>
</dbReference>
<dbReference type="Proteomes" id="UP001530400">
    <property type="component" value="Unassembled WGS sequence"/>
</dbReference>
<proteinExistence type="predicted"/>
<feature type="transmembrane region" description="Helical" evidence="2">
    <location>
        <begin position="158"/>
        <end position="177"/>
    </location>
</feature>
<dbReference type="Gene3D" id="3.40.50.300">
    <property type="entry name" value="P-loop containing nucleotide triphosphate hydrolases"/>
    <property type="match status" value="1"/>
</dbReference>
<dbReference type="SUPFAM" id="SSF52540">
    <property type="entry name" value="P-loop containing nucleoside triphosphate hydrolases"/>
    <property type="match status" value="1"/>
</dbReference>
<feature type="compositionally biased region" description="Acidic residues" evidence="1">
    <location>
        <begin position="126"/>
        <end position="137"/>
    </location>
</feature>
<feature type="compositionally biased region" description="Polar residues" evidence="1">
    <location>
        <begin position="142"/>
        <end position="151"/>
    </location>
</feature>
<dbReference type="AlphaFoldDB" id="A0ABD3QSR7"/>
<feature type="region of interest" description="Disordered" evidence="1">
    <location>
        <begin position="1"/>
        <end position="99"/>
    </location>
</feature>
<evidence type="ECO:0000256" key="2">
    <source>
        <dbReference type="SAM" id="Phobius"/>
    </source>
</evidence>
<keyword evidence="2" id="KW-0812">Transmembrane</keyword>
<feature type="compositionally biased region" description="Polar residues" evidence="1">
    <location>
        <begin position="215"/>
        <end position="232"/>
    </location>
</feature>
<feature type="compositionally biased region" description="Basic residues" evidence="1">
    <location>
        <begin position="89"/>
        <end position="99"/>
    </location>
</feature>
<organism evidence="3 4">
    <name type="scientific">Cyclotella atomus</name>
    <dbReference type="NCBI Taxonomy" id="382360"/>
    <lineage>
        <taxon>Eukaryota</taxon>
        <taxon>Sar</taxon>
        <taxon>Stramenopiles</taxon>
        <taxon>Ochrophyta</taxon>
        <taxon>Bacillariophyta</taxon>
        <taxon>Coscinodiscophyceae</taxon>
        <taxon>Thalassiosirophycidae</taxon>
        <taxon>Stephanodiscales</taxon>
        <taxon>Stephanodiscaceae</taxon>
        <taxon>Cyclotella</taxon>
    </lineage>
</organism>
<reference evidence="3 4" key="1">
    <citation type="submission" date="2024-10" db="EMBL/GenBank/DDBJ databases">
        <title>Updated reference genomes for cyclostephanoid diatoms.</title>
        <authorList>
            <person name="Roberts W.R."/>
            <person name="Alverson A.J."/>
        </authorList>
    </citation>
    <scope>NUCLEOTIDE SEQUENCE [LARGE SCALE GENOMIC DNA]</scope>
    <source>
        <strain evidence="3 4">AJA010-31</strain>
    </source>
</reference>
<keyword evidence="4" id="KW-1185">Reference proteome</keyword>
<comment type="caution">
    <text evidence="3">The sequence shown here is derived from an EMBL/GenBank/DDBJ whole genome shotgun (WGS) entry which is preliminary data.</text>
</comment>
<evidence type="ECO:0000313" key="4">
    <source>
        <dbReference type="Proteomes" id="UP001530400"/>
    </source>
</evidence>
<gene>
    <name evidence="3" type="ORF">ACHAWO_002463</name>
</gene>